<dbReference type="Proteomes" id="UP000198693">
    <property type="component" value="Unassembled WGS sequence"/>
</dbReference>
<keyword evidence="1" id="KW-0812">Transmembrane</keyword>
<gene>
    <name evidence="2" type="ORF">SAMN04487955_10472</name>
</gene>
<name>A0A1I7H9H7_9GAMM</name>
<feature type="transmembrane region" description="Helical" evidence="1">
    <location>
        <begin position="57"/>
        <end position="82"/>
    </location>
</feature>
<evidence type="ECO:0000256" key="1">
    <source>
        <dbReference type="SAM" id="Phobius"/>
    </source>
</evidence>
<protein>
    <submittedName>
        <fullName evidence="2">Uncharacterized protein</fullName>
    </submittedName>
</protein>
<organism evidence="2 3">
    <name type="scientific">Halomonas korlensis</name>
    <dbReference type="NCBI Taxonomy" id="463301"/>
    <lineage>
        <taxon>Bacteria</taxon>
        <taxon>Pseudomonadati</taxon>
        <taxon>Pseudomonadota</taxon>
        <taxon>Gammaproteobacteria</taxon>
        <taxon>Oceanospirillales</taxon>
        <taxon>Halomonadaceae</taxon>
        <taxon>Halomonas</taxon>
    </lineage>
</organism>
<accession>A0A1I7H9H7</accession>
<dbReference type="STRING" id="463301.SAMN04487955_10472"/>
<evidence type="ECO:0000313" key="3">
    <source>
        <dbReference type="Proteomes" id="UP000198693"/>
    </source>
</evidence>
<dbReference type="EMBL" id="FPBP01000004">
    <property type="protein sequence ID" value="SFU57334.1"/>
    <property type="molecule type" value="Genomic_DNA"/>
</dbReference>
<sequence length="113" mass="12995">MNNKLGYMVISNPKRRGLGYRFRDTTLVLATLSLWGLFGTQTYLAMTSAEILVTQAYVLGILKITAIDFVAVFIIFHTWVIFERSLFRRRLKAFHGQTVHTPETVQPQFQQQG</sequence>
<dbReference type="RefSeq" id="WP_089794360.1">
    <property type="nucleotide sequence ID" value="NZ_FPBP01000004.1"/>
</dbReference>
<keyword evidence="1" id="KW-0472">Membrane</keyword>
<proteinExistence type="predicted"/>
<reference evidence="3" key="1">
    <citation type="submission" date="2016-10" db="EMBL/GenBank/DDBJ databases">
        <authorList>
            <person name="Varghese N."/>
            <person name="Submissions S."/>
        </authorList>
    </citation>
    <scope>NUCLEOTIDE SEQUENCE [LARGE SCALE GENOMIC DNA]</scope>
    <source>
        <strain evidence="3">CGMCC 1.6981</strain>
    </source>
</reference>
<dbReference type="AlphaFoldDB" id="A0A1I7H9H7"/>
<keyword evidence="1" id="KW-1133">Transmembrane helix</keyword>
<keyword evidence="3" id="KW-1185">Reference proteome</keyword>
<dbReference type="OrthoDB" id="6172144at2"/>
<evidence type="ECO:0000313" key="2">
    <source>
        <dbReference type="EMBL" id="SFU57334.1"/>
    </source>
</evidence>